<keyword evidence="1" id="KW-0812">Transmembrane</keyword>
<comment type="caution">
    <text evidence="2">The sequence shown here is derived from an EMBL/GenBank/DDBJ whole genome shotgun (WGS) entry which is preliminary data.</text>
</comment>
<organism evidence="2 3">
    <name type="scientific">Haloactinopolyspora alba</name>
    <dbReference type="NCBI Taxonomy" id="648780"/>
    <lineage>
        <taxon>Bacteria</taxon>
        <taxon>Bacillati</taxon>
        <taxon>Actinomycetota</taxon>
        <taxon>Actinomycetes</taxon>
        <taxon>Jiangellales</taxon>
        <taxon>Jiangellaceae</taxon>
        <taxon>Haloactinopolyspora</taxon>
    </lineage>
</organism>
<sequence>MTTDSFTATAGTVRTRENPLLRWALITDGAVSAVNGLAYVAAANAVGDLLELPVSLLVPAGVFLVVYGLVLIAMARRPRLARRAVAGVVVLNALWVVDSLVVASGAWFDPGTAGVVWLLMQAAVVAAFAVVQAVGMRRAG</sequence>
<proteinExistence type="predicted"/>
<reference evidence="2 3" key="1">
    <citation type="submission" date="2018-03" db="EMBL/GenBank/DDBJ databases">
        <title>Genomic Encyclopedia of Archaeal and Bacterial Type Strains, Phase II (KMG-II): from individual species to whole genera.</title>
        <authorList>
            <person name="Goeker M."/>
        </authorList>
    </citation>
    <scope>NUCLEOTIDE SEQUENCE [LARGE SCALE GENOMIC DNA]</scope>
    <source>
        <strain evidence="2 3">DSM 45211</strain>
    </source>
</reference>
<name>A0A2P8DJA1_9ACTN</name>
<evidence type="ECO:0000313" key="2">
    <source>
        <dbReference type="EMBL" id="PSK97274.1"/>
    </source>
</evidence>
<feature type="transmembrane region" description="Helical" evidence="1">
    <location>
        <begin position="54"/>
        <end position="73"/>
    </location>
</feature>
<gene>
    <name evidence="2" type="ORF">CLV30_12373</name>
</gene>
<dbReference type="AlphaFoldDB" id="A0A2P8DJA1"/>
<keyword evidence="3" id="KW-1185">Reference proteome</keyword>
<dbReference type="EMBL" id="PYGE01000023">
    <property type="protein sequence ID" value="PSK97274.1"/>
    <property type="molecule type" value="Genomic_DNA"/>
</dbReference>
<dbReference type="RefSeq" id="WP_106539475.1">
    <property type="nucleotide sequence ID" value="NZ_PYGE01000023.1"/>
</dbReference>
<accession>A0A2P8DJA1</accession>
<evidence type="ECO:0000256" key="1">
    <source>
        <dbReference type="SAM" id="Phobius"/>
    </source>
</evidence>
<feature type="transmembrane region" description="Helical" evidence="1">
    <location>
        <begin position="20"/>
        <end position="42"/>
    </location>
</feature>
<evidence type="ECO:0008006" key="4">
    <source>
        <dbReference type="Google" id="ProtNLM"/>
    </source>
</evidence>
<feature type="transmembrane region" description="Helical" evidence="1">
    <location>
        <begin position="85"/>
        <end position="108"/>
    </location>
</feature>
<feature type="transmembrane region" description="Helical" evidence="1">
    <location>
        <begin position="114"/>
        <end position="134"/>
    </location>
</feature>
<dbReference type="OrthoDB" id="4566092at2"/>
<protein>
    <recommendedName>
        <fullName evidence="4">Integral membrane protein</fullName>
    </recommendedName>
</protein>
<dbReference type="Proteomes" id="UP000243528">
    <property type="component" value="Unassembled WGS sequence"/>
</dbReference>
<evidence type="ECO:0000313" key="3">
    <source>
        <dbReference type="Proteomes" id="UP000243528"/>
    </source>
</evidence>
<keyword evidence="1" id="KW-0472">Membrane</keyword>
<keyword evidence="1" id="KW-1133">Transmembrane helix</keyword>